<evidence type="ECO:0000256" key="1">
    <source>
        <dbReference type="ARBA" id="ARBA00022737"/>
    </source>
</evidence>
<evidence type="ECO:0000256" key="2">
    <source>
        <dbReference type="ARBA" id="ARBA00022741"/>
    </source>
</evidence>
<feature type="domain" description="Disease resistance N-terminal" evidence="4">
    <location>
        <begin position="15"/>
        <end position="77"/>
    </location>
</feature>
<dbReference type="InterPro" id="IPR041118">
    <property type="entry name" value="Rx_N"/>
</dbReference>
<comment type="caution">
    <text evidence="5">The sequence shown here is derived from an EMBL/GenBank/DDBJ whole genome shotgun (WGS) entry which is preliminary data.</text>
</comment>
<reference evidence="5" key="1">
    <citation type="submission" date="2019-11" db="EMBL/GenBank/DDBJ databases">
        <authorList>
            <person name="Liu Y."/>
            <person name="Hou J."/>
            <person name="Li T.-Q."/>
            <person name="Guan C.-H."/>
            <person name="Wu X."/>
            <person name="Wu H.-Z."/>
            <person name="Ling F."/>
            <person name="Zhang R."/>
            <person name="Shi X.-G."/>
            <person name="Ren J.-P."/>
            <person name="Chen E.-F."/>
            <person name="Sun J.-M."/>
        </authorList>
    </citation>
    <scope>NUCLEOTIDE SEQUENCE</scope>
    <source>
        <strain evidence="5">Adult_tree_wgs_1</strain>
        <tissue evidence="5">Leaves</tissue>
    </source>
</reference>
<protein>
    <recommendedName>
        <fullName evidence="4">Disease resistance N-terminal domain-containing protein</fullName>
    </recommendedName>
</protein>
<dbReference type="GO" id="GO:0006952">
    <property type="term" value="P:defense response"/>
    <property type="evidence" value="ECO:0007669"/>
    <property type="project" value="UniProtKB-KW"/>
</dbReference>
<dbReference type="Pfam" id="PF18052">
    <property type="entry name" value="Rx_N"/>
    <property type="match status" value="1"/>
</dbReference>
<evidence type="ECO:0000256" key="3">
    <source>
        <dbReference type="ARBA" id="ARBA00022821"/>
    </source>
</evidence>
<keyword evidence="3" id="KW-0611">Plant defense</keyword>
<dbReference type="GO" id="GO:0000166">
    <property type="term" value="F:nucleotide binding"/>
    <property type="evidence" value="ECO:0007669"/>
    <property type="project" value="UniProtKB-KW"/>
</dbReference>
<evidence type="ECO:0000259" key="4">
    <source>
        <dbReference type="Pfam" id="PF18052"/>
    </source>
</evidence>
<keyword evidence="6" id="KW-1185">Reference proteome</keyword>
<proteinExistence type="predicted"/>
<accession>A0A834LKE0</accession>
<gene>
    <name evidence="5" type="ORF">RHSIM_Rhsim05G0156900</name>
</gene>
<dbReference type="Gene3D" id="1.20.5.4130">
    <property type="match status" value="1"/>
</dbReference>
<dbReference type="Proteomes" id="UP000626092">
    <property type="component" value="Unassembled WGS sequence"/>
</dbReference>
<sequence length="352" mass="38827">MAEAILGIVAKKATDIAASRVIQESSPLACVSEDLDRIKIEMRRIQSYFEDAEAKQFKTRVSNFIREIWDLAYDVEDNRHIFSQDEIKIHKSSPLLESGGPRFPSSEMLYRKQRVVNAKEKPSLPSHQEERTSISDSCNLYLRLGLDTLVDVLKSLTGELDSVSGTASSETAPFVLLELGSTPLSSERSSNPKAGQDWKFCSCQKESVGSVPPWRMEFVGRAMNPNNGVEVVNLGYKLALAIRKRGSGRHREHGESSIRNGDKKCRNEVVFNGESPDPQHAMYMAVREAKEFVKSSEGTEETRGQMGLIAVNRGPKGGDAFVIRDGSGRFLAARLANLEVVSSALCAEALAC</sequence>
<keyword evidence="2" id="KW-0547">Nucleotide-binding</keyword>
<dbReference type="AlphaFoldDB" id="A0A834LKE0"/>
<evidence type="ECO:0000313" key="6">
    <source>
        <dbReference type="Proteomes" id="UP000626092"/>
    </source>
</evidence>
<dbReference type="EMBL" id="WJXA01000005">
    <property type="protein sequence ID" value="KAF7142717.1"/>
    <property type="molecule type" value="Genomic_DNA"/>
</dbReference>
<evidence type="ECO:0000313" key="5">
    <source>
        <dbReference type="EMBL" id="KAF7142717.1"/>
    </source>
</evidence>
<name>A0A834LKE0_RHOSS</name>
<keyword evidence="1" id="KW-0677">Repeat</keyword>
<organism evidence="5 6">
    <name type="scientific">Rhododendron simsii</name>
    <name type="common">Sims's rhododendron</name>
    <dbReference type="NCBI Taxonomy" id="118357"/>
    <lineage>
        <taxon>Eukaryota</taxon>
        <taxon>Viridiplantae</taxon>
        <taxon>Streptophyta</taxon>
        <taxon>Embryophyta</taxon>
        <taxon>Tracheophyta</taxon>
        <taxon>Spermatophyta</taxon>
        <taxon>Magnoliopsida</taxon>
        <taxon>eudicotyledons</taxon>
        <taxon>Gunneridae</taxon>
        <taxon>Pentapetalae</taxon>
        <taxon>asterids</taxon>
        <taxon>Ericales</taxon>
        <taxon>Ericaceae</taxon>
        <taxon>Ericoideae</taxon>
        <taxon>Rhodoreae</taxon>
        <taxon>Rhododendron</taxon>
    </lineage>
</organism>